<evidence type="ECO:0000313" key="1">
    <source>
        <dbReference type="EMBL" id="GIY04513.1"/>
    </source>
</evidence>
<sequence>MYNRSKCIRRDVLNVLLNAFFLTQLSWQSDHCKKHFLNKPTTKSHKAAKMLKRAIDNFVVAEMETQLCFTAVAICRGAPFGMKIVLNYVSYTFALLQCWNELVEQKTVQFAGHKCPRTRKGQR</sequence>
<organism evidence="1 2">
    <name type="scientific">Caerostris darwini</name>
    <dbReference type="NCBI Taxonomy" id="1538125"/>
    <lineage>
        <taxon>Eukaryota</taxon>
        <taxon>Metazoa</taxon>
        <taxon>Ecdysozoa</taxon>
        <taxon>Arthropoda</taxon>
        <taxon>Chelicerata</taxon>
        <taxon>Arachnida</taxon>
        <taxon>Araneae</taxon>
        <taxon>Araneomorphae</taxon>
        <taxon>Entelegynae</taxon>
        <taxon>Araneoidea</taxon>
        <taxon>Araneidae</taxon>
        <taxon>Caerostris</taxon>
    </lineage>
</organism>
<name>A0AAV4Q4C7_9ARAC</name>
<keyword evidence="2" id="KW-1185">Reference proteome</keyword>
<proteinExistence type="predicted"/>
<evidence type="ECO:0008006" key="3">
    <source>
        <dbReference type="Google" id="ProtNLM"/>
    </source>
</evidence>
<gene>
    <name evidence="1" type="ORF">CDAR_397131</name>
</gene>
<accession>A0AAV4Q4C7</accession>
<protein>
    <recommendedName>
        <fullName evidence="3">Ribosomal protein S11</fullName>
    </recommendedName>
</protein>
<dbReference type="AlphaFoldDB" id="A0AAV4Q4C7"/>
<reference evidence="1 2" key="1">
    <citation type="submission" date="2021-06" db="EMBL/GenBank/DDBJ databases">
        <title>Caerostris darwini draft genome.</title>
        <authorList>
            <person name="Kono N."/>
            <person name="Arakawa K."/>
        </authorList>
    </citation>
    <scope>NUCLEOTIDE SEQUENCE [LARGE SCALE GENOMIC DNA]</scope>
</reference>
<comment type="caution">
    <text evidence="1">The sequence shown here is derived from an EMBL/GenBank/DDBJ whole genome shotgun (WGS) entry which is preliminary data.</text>
</comment>
<dbReference type="Proteomes" id="UP001054837">
    <property type="component" value="Unassembled WGS sequence"/>
</dbReference>
<dbReference type="EMBL" id="BPLQ01003932">
    <property type="protein sequence ID" value="GIY04513.1"/>
    <property type="molecule type" value="Genomic_DNA"/>
</dbReference>
<evidence type="ECO:0000313" key="2">
    <source>
        <dbReference type="Proteomes" id="UP001054837"/>
    </source>
</evidence>